<feature type="transmembrane region" description="Helical" evidence="1">
    <location>
        <begin position="406"/>
        <end position="426"/>
    </location>
</feature>
<dbReference type="AlphaFoldDB" id="A0A8J7W094"/>
<dbReference type="EMBL" id="JAGSND010000006">
    <property type="protein sequence ID" value="MBR0598394.1"/>
    <property type="molecule type" value="Genomic_DNA"/>
</dbReference>
<reference evidence="2" key="1">
    <citation type="submission" date="2021-04" db="EMBL/GenBank/DDBJ databases">
        <title>Sinoanaerobacter chloroacetimidivorans sp. nov., an obligate anaerobic bacterium isolated from anaerobic sludge.</title>
        <authorList>
            <person name="Bao Y."/>
        </authorList>
    </citation>
    <scope>NUCLEOTIDE SEQUENCE</scope>
    <source>
        <strain evidence="2">BAD-6</strain>
    </source>
</reference>
<comment type="caution">
    <text evidence="2">The sequence shown here is derived from an EMBL/GenBank/DDBJ whole genome shotgun (WGS) entry which is preliminary data.</text>
</comment>
<dbReference type="InterPro" id="IPR036259">
    <property type="entry name" value="MFS_trans_sf"/>
</dbReference>
<feature type="transmembrane region" description="Helical" evidence="1">
    <location>
        <begin position="147"/>
        <end position="165"/>
    </location>
</feature>
<gene>
    <name evidence="2" type="ORF">KCX82_10945</name>
</gene>
<dbReference type="GO" id="GO:0015293">
    <property type="term" value="F:symporter activity"/>
    <property type="evidence" value="ECO:0007669"/>
    <property type="project" value="InterPro"/>
</dbReference>
<keyword evidence="3" id="KW-1185">Reference proteome</keyword>
<accession>A0A8J7W094</accession>
<dbReference type="Pfam" id="PF13347">
    <property type="entry name" value="MFS_2"/>
    <property type="match status" value="1"/>
</dbReference>
<dbReference type="InterPro" id="IPR001927">
    <property type="entry name" value="Na/Gal_symport"/>
</dbReference>
<evidence type="ECO:0000313" key="3">
    <source>
        <dbReference type="Proteomes" id="UP000675664"/>
    </source>
</evidence>
<dbReference type="Proteomes" id="UP000675664">
    <property type="component" value="Unassembled WGS sequence"/>
</dbReference>
<organism evidence="2 3">
    <name type="scientific">Sinanaerobacter chloroacetimidivorans</name>
    <dbReference type="NCBI Taxonomy" id="2818044"/>
    <lineage>
        <taxon>Bacteria</taxon>
        <taxon>Bacillati</taxon>
        <taxon>Bacillota</taxon>
        <taxon>Clostridia</taxon>
        <taxon>Peptostreptococcales</taxon>
        <taxon>Anaerovoracaceae</taxon>
        <taxon>Sinanaerobacter</taxon>
    </lineage>
</organism>
<proteinExistence type="predicted"/>
<feature type="transmembrane region" description="Helical" evidence="1">
    <location>
        <begin position="105"/>
        <end position="127"/>
    </location>
</feature>
<feature type="transmembrane region" description="Helical" evidence="1">
    <location>
        <begin position="265"/>
        <end position="282"/>
    </location>
</feature>
<feature type="transmembrane region" description="Helical" evidence="1">
    <location>
        <begin position="7"/>
        <end position="29"/>
    </location>
</feature>
<sequence>MSKKTMIGYGAPGWATLFTFTMFTTYGLYFFTDVVGLAASFAGLIMTIGTLWDAVTDPVVGMLSDKSDPVKGRRRPYMFWVAIPFGIVTWLLFTDFGFEGTLSKAYFIIVAVIFYTAQTVLDIPYTALAGEITDDYDERSKLGSIRIVWALAACIFGGGVMYFTSMLEPLTGSTQSAWSVCFAVFGLLCTVSIFIGWKATDGYENKEAIVSDKISWNLIKEGPLKNRSFLHVAGGFIFGIMAQCVFLGTMVYYYSYNLALSEGQIATVNTLMWIIGLLWVYPVNWMSIHWSKKISWSVSFGLWGLCMVLFPLVFNVPGKVVAPVIMCGILVVGLNALYQVVYALIPDCVEVDELKTGDRKEGIFYSAATVSQKVASAVTVSLVGMILGIIGYQAGGVQTEETLNGILWLFAGGTTVCCLISVLFMVTNPLDKKRHAEVVKALEDKRAGKEINLEDFKDLIRI</sequence>
<dbReference type="GO" id="GO:0008643">
    <property type="term" value="P:carbohydrate transport"/>
    <property type="evidence" value="ECO:0007669"/>
    <property type="project" value="InterPro"/>
</dbReference>
<dbReference type="GO" id="GO:0006814">
    <property type="term" value="P:sodium ion transport"/>
    <property type="evidence" value="ECO:0007669"/>
    <property type="project" value="InterPro"/>
</dbReference>
<feature type="transmembrane region" description="Helical" evidence="1">
    <location>
        <begin position="320"/>
        <end position="345"/>
    </location>
</feature>
<dbReference type="Gene3D" id="1.20.1250.20">
    <property type="entry name" value="MFS general substrate transporter like domains"/>
    <property type="match status" value="2"/>
</dbReference>
<evidence type="ECO:0000313" key="2">
    <source>
        <dbReference type="EMBL" id="MBR0598394.1"/>
    </source>
</evidence>
<name>A0A8J7W094_9FIRM</name>
<dbReference type="CDD" id="cd17332">
    <property type="entry name" value="MFS_MelB_like"/>
    <property type="match status" value="1"/>
</dbReference>
<keyword evidence="1" id="KW-0472">Membrane</keyword>
<keyword evidence="1" id="KW-0812">Transmembrane</keyword>
<feature type="transmembrane region" description="Helical" evidence="1">
    <location>
        <begin position="229"/>
        <end position="253"/>
    </location>
</feature>
<keyword evidence="1" id="KW-1133">Transmembrane helix</keyword>
<feature type="transmembrane region" description="Helical" evidence="1">
    <location>
        <begin position="35"/>
        <end position="55"/>
    </location>
</feature>
<reference evidence="2" key="2">
    <citation type="submission" date="2021-04" db="EMBL/GenBank/DDBJ databases">
        <authorList>
            <person name="Liu J."/>
        </authorList>
    </citation>
    <scope>NUCLEOTIDE SEQUENCE</scope>
    <source>
        <strain evidence="2">BAD-6</strain>
    </source>
</reference>
<dbReference type="SUPFAM" id="SSF103473">
    <property type="entry name" value="MFS general substrate transporter"/>
    <property type="match status" value="1"/>
</dbReference>
<dbReference type="InterPro" id="IPR039672">
    <property type="entry name" value="MFS_2"/>
</dbReference>
<protein>
    <submittedName>
        <fullName evidence="2">MFS transporter</fullName>
    </submittedName>
</protein>
<feature type="transmembrane region" description="Helical" evidence="1">
    <location>
        <begin position="294"/>
        <end position="314"/>
    </location>
</feature>
<feature type="transmembrane region" description="Helical" evidence="1">
    <location>
        <begin position="76"/>
        <end position="93"/>
    </location>
</feature>
<feature type="transmembrane region" description="Helical" evidence="1">
    <location>
        <begin position="177"/>
        <end position="197"/>
    </location>
</feature>
<feature type="transmembrane region" description="Helical" evidence="1">
    <location>
        <begin position="374"/>
        <end position="394"/>
    </location>
</feature>
<dbReference type="NCBIfam" id="TIGR00792">
    <property type="entry name" value="gph"/>
    <property type="match status" value="1"/>
</dbReference>
<dbReference type="PANTHER" id="PTHR11328">
    <property type="entry name" value="MAJOR FACILITATOR SUPERFAMILY DOMAIN-CONTAINING PROTEIN"/>
    <property type="match status" value="1"/>
</dbReference>
<dbReference type="GO" id="GO:0005886">
    <property type="term" value="C:plasma membrane"/>
    <property type="evidence" value="ECO:0007669"/>
    <property type="project" value="TreeGrafter"/>
</dbReference>
<evidence type="ECO:0000256" key="1">
    <source>
        <dbReference type="SAM" id="Phobius"/>
    </source>
</evidence>
<dbReference type="PANTHER" id="PTHR11328:SF24">
    <property type="entry name" value="MAJOR FACILITATOR SUPERFAMILY (MFS) PROFILE DOMAIN-CONTAINING PROTEIN"/>
    <property type="match status" value="1"/>
</dbReference>